<proteinExistence type="predicted"/>
<evidence type="ECO:0000313" key="1">
    <source>
        <dbReference type="EMBL" id="CUH81720.1"/>
    </source>
</evidence>
<dbReference type="AlphaFoldDB" id="A0A0P1GZ64"/>
<name>A0A0P1GZ64_9RHOB</name>
<dbReference type="Proteomes" id="UP000052022">
    <property type="component" value="Unassembled WGS sequence"/>
</dbReference>
<protein>
    <submittedName>
        <fullName evidence="1">Uncharacterized protein</fullName>
    </submittedName>
</protein>
<dbReference type="OrthoDB" id="154708at2"/>
<keyword evidence="2" id="KW-1185">Reference proteome</keyword>
<sequence length="179" mass="19861">MTPLGQPDLPELAHDCARCAGLCCVAYPFDKGDEFAINKDADAPCPHLNDADFGCSQHCDLTKRGFSGCVAYSCAGAGQRVTQELFDGETWREDEDLLTYMTHALRVLRPIHEALLILREAASLPIPDNLRAECHALMRALCPEEDGSIWDFEEPEVQDALARVPEFVPQLAPYVTRTR</sequence>
<accession>A0A0P1GZ64</accession>
<reference evidence="1 2" key="1">
    <citation type="submission" date="2015-09" db="EMBL/GenBank/DDBJ databases">
        <authorList>
            <consortium name="Swine Surveillance"/>
        </authorList>
    </citation>
    <scope>NUCLEOTIDE SEQUENCE [LARGE SCALE GENOMIC DNA]</scope>
    <source>
        <strain evidence="1 2">CECT 7557</strain>
    </source>
</reference>
<gene>
    <name evidence="1" type="ORF">TRM7557_03574</name>
</gene>
<dbReference type="STRING" id="928856.SAMN04488049_102411"/>
<evidence type="ECO:0000313" key="2">
    <source>
        <dbReference type="Proteomes" id="UP000052022"/>
    </source>
</evidence>
<organism evidence="1 2">
    <name type="scientific">Tritonibacter multivorans</name>
    <dbReference type="NCBI Taxonomy" id="928856"/>
    <lineage>
        <taxon>Bacteria</taxon>
        <taxon>Pseudomonadati</taxon>
        <taxon>Pseudomonadota</taxon>
        <taxon>Alphaproteobacteria</taxon>
        <taxon>Rhodobacterales</taxon>
        <taxon>Paracoccaceae</taxon>
        <taxon>Tritonibacter</taxon>
    </lineage>
</organism>
<dbReference type="EMBL" id="CYSD01000042">
    <property type="protein sequence ID" value="CUH81720.1"/>
    <property type="molecule type" value="Genomic_DNA"/>
</dbReference>
<dbReference type="RefSeq" id="WP_082626646.1">
    <property type="nucleotide sequence ID" value="NZ_CYSD01000042.1"/>
</dbReference>